<dbReference type="Proteomes" id="UP000008312">
    <property type="component" value="Unassembled WGS sequence"/>
</dbReference>
<sequence length="290" mass="33743">MSELINGIYLEGALIGQGAFGQIFLGQNVQTKQSVAIKKEMANCKSPQLAYEAKVYKYLEGGMGIPRVFFQQDSRTYNIMVMDLLGPSLEDMFNYCYRRFSEKTVLMLGIELLTRLEFIHHRNFIHRDIKPDNFVLGLGERANVVYVIDFGLSKRYRTPGTKEHIPYRENKSLTGTPRYASINNHLGREQSRRDDLESLGYVLIYFLKGRLPWQGLPATAKQKKYELIKRSKMATSLESLCEGIPPQFIDYMKYCRNLKFDQVPNYRYLRRLFKTALDERVGSFHSRFPL</sequence>
<dbReference type="SUPFAM" id="SSF56112">
    <property type="entry name" value="Protein kinase-like (PK-like)"/>
    <property type="match status" value="1"/>
</dbReference>
<proteinExistence type="inferred from homology"/>
<dbReference type="InterPro" id="IPR000719">
    <property type="entry name" value="Prot_kinase_dom"/>
</dbReference>
<dbReference type="GO" id="GO:0004674">
    <property type="term" value="F:protein serine/threonine kinase activity"/>
    <property type="evidence" value="ECO:0007669"/>
    <property type="project" value="UniProtKB-KW"/>
</dbReference>
<dbReference type="InterPro" id="IPR008271">
    <property type="entry name" value="Ser/Thr_kinase_AS"/>
</dbReference>
<dbReference type="Gene3D" id="1.10.510.10">
    <property type="entry name" value="Transferase(Phosphotransferase) domain 1"/>
    <property type="match status" value="1"/>
</dbReference>
<dbReference type="GeneID" id="24918893"/>
<keyword evidence="6" id="KW-0808">Transferase</keyword>
<dbReference type="GO" id="GO:0005524">
    <property type="term" value="F:ATP binding"/>
    <property type="evidence" value="ECO:0007669"/>
    <property type="project" value="UniProtKB-UniRule"/>
</dbReference>
<dbReference type="PROSITE" id="PS00107">
    <property type="entry name" value="PROTEIN_KINASE_ATP"/>
    <property type="match status" value="1"/>
</dbReference>
<accession>D8M0A5</accession>
<dbReference type="PROSITE" id="PS00108">
    <property type="entry name" value="PROTEIN_KINASE_ST"/>
    <property type="match status" value="1"/>
</dbReference>
<dbReference type="SMART" id="SM00220">
    <property type="entry name" value="S_TKc"/>
    <property type="match status" value="1"/>
</dbReference>
<dbReference type="EMBL" id="FN668643">
    <property type="protein sequence ID" value="CBK21494.2"/>
    <property type="molecule type" value="Genomic_DNA"/>
</dbReference>
<keyword evidence="2 5" id="KW-0547">Nucleotide-binding</keyword>
<evidence type="ECO:0000259" key="7">
    <source>
        <dbReference type="PROSITE" id="PS50011"/>
    </source>
</evidence>
<dbReference type="PANTHER" id="PTHR11909">
    <property type="entry name" value="CASEIN KINASE-RELATED"/>
    <property type="match status" value="1"/>
</dbReference>
<organism evidence="8">
    <name type="scientific">Blastocystis hominis</name>
    <dbReference type="NCBI Taxonomy" id="12968"/>
    <lineage>
        <taxon>Eukaryota</taxon>
        <taxon>Sar</taxon>
        <taxon>Stramenopiles</taxon>
        <taxon>Bigyra</taxon>
        <taxon>Opalozoa</taxon>
        <taxon>Opalinata</taxon>
        <taxon>Blastocystidae</taxon>
        <taxon>Blastocystis</taxon>
    </lineage>
</organism>
<evidence type="ECO:0000256" key="1">
    <source>
        <dbReference type="ARBA" id="ARBA00012513"/>
    </source>
</evidence>
<protein>
    <recommendedName>
        <fullName evidence="4">Casein kinase I</fullName>
        <ecNumber evidence="1">2.7.11.1</ecNumber>
    </recommendedName>
</protein>
<evidence type="ECO:0000313" key="8">
    <source>
        <dbReference type="EMBL" id="CBK21494.2"/>
    </source>
</evidence>
<dbReference type="CDD" id="cd14016">
    <property type="entry name" value="STKc_CK1"/>
    <property type="match status" value="1"/>
</dbReference>
<dbReference type="EC" id="2.7.11.1" evidence="1"/>
<dbReference type="OMA" id="LMRLECV"/>
<dbReference type="InterPro" id="IPR017441">
    <property type="entry name" value="Protein_kinase_ATP_BS"/>
</dbReference>
<evidence type="ECO:0000256" key="6">
    <source>
        <dbReference type="RuleBase" id="RU000304"/>
    </source>
</evidence>
<keyword evidence="6" id="KW-0418">Kinase</keyword>
<dbReference type="PROSITE" id="PS50011">
    <property type="entry name" value="PROTEIN_KINASE_DOM"/>
    <property type="match status" value="1"/>
</dbReference>
<feature type="binding site" evidence="5">
    <location>
        <position position="39"/>
    </location>
    <ligand>
        <name>ATP</name>
        <dbReference type="ChEBI" id="CHEBI:30616"/>
    </ligand>
</feature>
<keyword evidence="6" id="KW-0723">Serine/threonine-protein kinase</keyword>
<evidence type="ECO:0000313" key="9">
    <source>
        <dbReference type="Proteomes" id="UP000008312"/>
    </source>
</evidence>
<comment type="similarity">
    <text evidence="6">Belongs to the protein kinase superfamily.</text>
</comment>
<feature type="domain" description="Protein kinase" evidence="7">
    <location>
        <begin position="9"/>
        <end position="288"/>
    </location>
</feature>
<evidence type="ECO:0000256" key="3">
    <source>
        <dbReference type="ARBA" id="ARBA00022840"/>
    </source>
</evidence>
<dbReference type="AlphaFoldDB" id="D8M0A5"/>
<dbReference type="InParanoid" id="D8M0A5"/>
<dbReference type="Pfam" id="PF00069">
    <property type="entry name" value="Pkinase"/>
    <property type="match status" value="1"/>
</dbReference>
<dbReference type="InterPro" id="IPR050235">
    <property type="entry name" value="CK1_Ser-Thr_kinase"/>
</dbReference>
<evidence type="ECO:0000256" key="4">
    <source>
        <dbReference type="ARBA" id="ARBA00023860"/>
    </source>
</evidence>
<evidence type="ECO:0000256" key="5">
    <source>
        <dbReference type="PROSITE-ProRule" id="PRU10141"/>
    </source>
</evidence>
<evidence type="ECO:0000256" key="2">
    <source>
        <dbReference type="ARBA" id="ARBA00022741"/>
    </source>
</evidence>
<dbReference type="RefSeq" id="XP_012895542.1">
    <property type="nucleotide sequence ID" value="XM_013040088.1"/>
</dbReference>
<gene>
    <name evidence="8" type="ORF">GSBLH_T00001661001</name>
</gene>
<dbReference type="InterPro" id="IPR011009">
    <property type="entry name" value="Kinase-like_dom_sf"/>
</dbReference>
<keyword evidence="3 5" id="KW-0067">ATP-binding</keyword>
<dbReference type="FunFam" id="1.10.510.10:FF:000596">
    <property type="entry name" value="CK1 family protein kinase"/>
    <property type="match status" value="1"/>
</dbReference>
<reference evidence="8" key="1">
    <citation type="submission" date="2010-02" db="EMBL/GenBank/DDBJ databases">
        <title>Sequencing and annotation of the Blastocystis hominis genome.</title>
        <authorList>
            <person name="Wincker P."/>
        </authorList>
    </citation>
    <scope>NUCLEOTIDE SEQUENCE</scope>
    <source>
        <strain evidence="8">Singapore isolate B</strain>
    </source>
</reference>
<keyword evidence="9" id="KW-1185">Reference proteome</keyword>
<name>D8M0A5_BLAHO</name>
<dbReference type="OrthoDB" id="5800476at2759"/>